<dbReference type="PANTHER" id="PTHR43294">
    <property type="entry name" value="SODIUM/POTASSIUM-TRANSPORTING ATPASE SUBUNIT ALPHA"/>
    <property type="match status" value="1"/>
</dbReference>
<evidence type="ECO:0000256" key="6">
    <source>
        <dbReference type="ARBA" id="ARBA00022840"/>
    </source>
</evidence>
<dbReference type="Pfam" id="PF00689">
    <property type="entry name" value="Cation_ATPase_C"/>
    <property type="match status" value="1"/>
</dbReference>
<comment type="subcellular location">
    <subcellularLocation>
        <location evidence="1">Endomembrane system</location>
        <topology evidence="1">Multi-pass membrane protein</topology>
    </subcellularLocation>
</comment>
<dbReference type="Proteomes" id="UP000636505">
    <property type="component" value="Unassembled WGS sequence"/>
</dbReference>
<feature type="transmembrane region" description="Helical" evidence="11">
    <location>
        <begin position="783"/>
        <end position="806"/>
    </location>
</feature>
<feature type="domain" description="Cation-transporting P-type ATPase N-terminal" evidence="12">
    <location>
        <begin position="13"/>
        <end position="87"/>
    </location>
</feature>
<protein>
    <submittedName>
        <fullName evidence="13">Cation-transporting P-type ATPase</fullName>
    </submittedName>
</protein>
<dbReference type="GO" id="GO:0005524">
    <property type="term" value="F:ATP binding"/>
    <property type="evidence" value="ECO:0007669"/>
    <property type="project" value="UniProtKB-KW"/>
</dbReference>
<dbReference type="FunFam" id="3.40.50.1000:FF:000028">
    <property type="entry name" value="Calcium-transporting P-type ATPase, putative"/>
    <property type="match status" value="1"/>
</dbReference>
<dbReference type="SUPFAM" id="SSF56784">
    <property type="entry name" value="HAD-like"/>
    <property type="match status" value="1"/>
</dbReference>
<dbReference type="InterPro" id="IPR050510">
    <property type="entry name" value="Cation_transp_ATPase_P-type"/>
</dbReference>
<comment type="similarity">
    <text evidence="2">Belongs to the cation transport ATPase (P-type) (TC 3.A.3) family. Type IIA subfamily.</text>
</comment>
<gene>
    <name evidence="13" type="ORF">IQ241_10720</name>
</gene>
<evidence type="ECO:0000256" key="10">
    <source>
        <dbReference type="ARBA" id="ARBA00023136"/>
    </source>
</evidence>
<keyword evidence="7" id="KW-0460">Magnesium</keyword>
<dbReference type="PROSITE" id="PS00154">
    <property type="entry name" value="ATPASE_E1_E2"/>
    <property type="match status" value="1"/>
</dbReference>
<dbReference type="GO" id="GO:0005886">
    <property type="term" value="C:plasma membrane"/>
    <property type="evidence" value="ECO:0007669"/>
    <property type="project" value="TreeGrafter"/>
</dbReference>
<keyword evidence="9 11" id="KW-1133">Transmembrane helix</keyword>
<feature type="transmembrane region" description="Helical" evidence="11">
    <location>
        <begin position="851"/>
        <end position="875"/>
    </location>
</feature>
<dbReference type="InterPro" id="IPR023299">
    <property type="entry name" value="ATPase_P-typ_cyto_dom_N"/>
</dbReference>
<evidence type="ECO:0000313" key="13">
    <source>
        <dbReference type="EMBL" id="MBE9077762.1"/>
    </source>
</evidence>
<dbReference type="InterPro" id="IPR023214">
    <property type="entry name" value="HAD_sf"/>
</dbReference>
<dbReference type="SFLD" id="SFLDF00027">
    <property type="entry name" value="p-type_atpase"/>
    <property type="match status" value="1"/>
</dbReference>
<dbReference type="SUPFAM" id="SSF81653">
    <property type="entry name" value="Calcium ATPase, transduction domain A"/>
    <property type="match status" value="1"/>
</dbReference>
<dbReference type="InterPro" id="IPR059000">
    <property type="entry name" value="ATPase_P-type_domA"/>
</dbReference>
<keyword evidence="5" id="KW-0547">Nucleotide-binding</keyword>
<dbReference type="Pfam" id="PF13246">
    <property type="entry name" value="Cation_ATPase"/>
    <property type="match status" value="1"/>
</dbReference>
<dbReference type="GO" id="GO:0006883">
    <property type="term" value="P:intracellular sodium ion homeostasis"/>
    <property type="evidence" value="ECO:0007669"/>
    <property type="project" value="TreeGrafter"/>
</dbReference>
<proteinExistence type="inferred from homology"/>
<dbReference type="SFLD" id="SFLDG00002">
    <property type="entry name" value="C1.7:_P-type_atpase_like"/>
    <property type="match status" value="1"/>
</dbReference>
<dbReference type="PRINTS" id="PR00120">
    <property type="entry name" value="HATPASE"/>
</dbReference>
<evidence type="ECO:0000256" key="2">
    <source>
        <dbReference type="ARBA" id="ARBA00005675"/>
    </source>
</evidence>
<dbReference type="InterPro" id="IPR006068">
    <property type="entry name" value="ATPase_P-typ_cation-transptr_C"/>
</dbReference>
<dbReference type="Gene3D" id="2.70.150.10">
    <property type="entry name" value="Calcium-transporting ATPase, cytoplasmic transduction domain A"/>
    <property type="match status" value="1"/>
</dbReference>
<dbReference type="GO" id="GO:0016887">
    <property type="term" value="F:ATP hydrolysis activity"/>
    <property type="evidence" value="ECO:0007669"/>
    <property type="project" value="InterPro"/>
</dbReference>
<dbReference type="Gene3D" id="1.20.1110.10">
    <property type="entry name" value="Calcium-transporting ATPase, transmembrane domain"/>
    <property type="match status" value="1"/>
</dbReference>
<evidence type="ECO:0000259" key="12">
    <source>
        <dbReference type="SMART" id="SM00831"/>
    </source>
</evidence>
<dbReference type="GO" id="GO:1902600">
    <property type="term" value="P:proton transmembrane transport"/>
    <property type="evidence" value="ECO:0007669"/>
    <property type="project" value="TreeGrafter"/>
</dbReference>
<dbReference type="InterPro" id="IPR008250">
    <property type="entry name" value="ATPase_P-typ_transduc_dom_A_sf"/>
</dbReference>
<name>A0A8J7A6P2_9CYAN</name>
<evidence type="ECO:0000256" key="7">
    <source>
        <dbReference type="ARBA" id="ARBA00022842"/>
    </source>
</evidence>
<evidence type="ECO:0000256" key="5">
    <source>
        <dbReference type="ARBA" id="ARBA00022741"/>
    </source>
</evidence>
<keyword evidence="6" id="KW-0067">ATP-binding</keyword>
<dbReference type="Pfam" id="PF00690">
    <property type="entry name" value="Cation_ATPase_N"/>
    <property type="match status" value="1"/>
</dbReference>
<feature type="transmembrane region" description="Helical" evidence="11">
    <location>
        <begin position="91"/>
        <end position="107"/>
    </location>
</feature>
<dbReference type="PRINTS" id="PR00119">
    <property type="entry name" value="CATATPASE"/>
</dbReference>
<dbReference type="InterPro" id="IPR023298">
    <property type="entry name" value="ATPase_P-typ_TM_dom_sf"/>
</dbReference>
<dbReference type="SUPFAM" id="SSF81665">
    <property type="entry name" value="Calcium ATPase, transmembrane domain M"/>
    <property type="match status" value="1"/>
</dbReference>
<keyword evidence="8" id="KW-1278">Translocase</keyword>
<dbReference type="NCBIfam" id="TIGR01494">
    <property type="entry name" value="ATPase_P-type"/>
    <property type="match status" value="2"/>
</dbReference>
<dbReference type="SUPFAM" id="SSF81660">
    <property type="entry name" value="Metal cation-transporting ATPase, ATP-binding domain N"/>
    <property type="match status" value="1"/>
</dbReference>
<evidence type="ECO:0000256" key="8">
    <source>
        <dbReference type="ARBA" id="ARBA00022967"/>
    </source>
</evidence>
<dbReference type="EMBL" id="JADEXG010000021">
    <property type="protein sequence ID" value="MBE9077762.1"/>
    <property type="molecule type" value="Genomic_DNA"/>
</dbReference>
<dbReference type="Gene3D" id="3.40.50.1000">
    <property type="entry name" value="HAD superfamily/HAD-like"/>
    <property type="match status" value="1"/>
</dbReference>
<dbReference type="InterPro" id="IPR001757">
    <property type="entry name" value="P_typ_ATPase"/>
</dbReference>
<dbReference type="Gene3D" id="3.40.1110.10">
    <property type="entry name" value="Calcium-transporting ATPase, cytoplasmic domain N"/>
    <property type="match status" value="1"/>
</dbReference>
<evidence type="ECO:0000256" key="1">
    <source>
        <dbReference type="ARBA" id="ARBA00004127"/>
    </source>
</evidence>
<evidence type="ECO:0000256" key="3">
    <source>
        <dbReference type="ARBA" id="ARBA00022553"/>
    </source>
</evidence>
<dbReference type="InterPro" id="IPR044492">
    <property type="entry name" value="P_typ_ATPase_HD_dom"/>
</dbReference>
<keyword evidence="10 11" id="KW-0472">Membrane</keyword>
<keyword evidence="4 11" id="KW-0812">Transmembrane</keyword>
<comment type="caution">
    <text evidence="13">The sequence shown here is derived from an EMBL/GenBank/DDBJ whole genome shotgun (WGS) entry which is preliminary data.</text>
</comment>
<dbReference type="FunFam" id="2.70.150.10:FF:000160">
    <property type="entry name" value="Sarcoplasmic/endoplasmic reticulum calcium ATPase 1"/>
    <property type="match status" value="1"/>
</dbReference>
<evidence type="ECO:0000256" key="11">
    <source>
        <dbReference type="SAM" id="Phobius"/>
    </source>
</evidence>
<feature type="transmembrane region" description="Helical" evidence="11">
    <location>
        <begin position="255"/>
        <end position="276"/>
    </location>
</feature>
<keyword evidence="14" id="KW-1185">Reference proteome</keyword>
<dbReference type="GO" id="GO:0012505">
    <property type="term" value="C:endomembrane system"/>
    <property type="evidence" value="ECO:0007669"/>
    <property type="project" value="UniProtKB-SubCell"/>
</dbReference>
<keyword evidence="3" id="KW-0597">Phosphoprotein</keyword>
<dbReference type="AlphaFoldDB" id="A0A8J7A6P2"/>
<dbReference type="GO" id="GO:0005391">
    <property type="term" value="F:P-type sodium:potassium-exchanging transporter activity"/>
    <property type="evidence" value="ECO:0007669"/>
    <property type="project" value="TreeGrafter"/>
</dbReference>
<evidence type="ECO:0000256" key="9">
    <source>
        <dbReference type="ARBA" id="ARBA00022989"/>
    </source>
</evidence>
<dbReference type="InterPro" id="IPR004014">
    <property type="entry name" value="ATPase_P-typ_cation-transptr_N"/>
</dbReference>
<dbReference type="Pfam" id="PF08282">
    <property type="entry name" value="Hydrolase_3"/>
    <property type="match status" value="1"/>
</dbReference>
<organism evidence="13 14">
    <name type="scientific">Vasconcelosia minhoensis LEGE 07310</name>
    <dbReference type="NCBI Taxonomy" id="915328"/>
    <lineage>
        <taxon>Bacteria</taxon>
        <taxon>Bacillati</taxon>
        <taxon>Cyanobacteriota</taxon>
        <taxon>Cyanophyceae</taxon>
        <taxon>Nodosilineales</taxon>
        <taxon>Cymatolegaceae</taxon>
        <taxon>Vasconcelosia</taxon>
        <taxon>Vasconcelosia minhoensis</taxon>
    </lineage>
</organism>
<feature type="transmembrane region" description="Helical" evidence="11">
    <location>
        <begin position="887"/>
        <end position="907"/>
    </location>
</feature>
<sequence>MSVSLNAESLDRSWHHLSVQETVKQLKSHPDQGLAADEVTQRQEQFGPNRLTPKKQTSPWVRFLQQFNQPLLYILLAAGVITLFLQDWVDAGVIFAVVLVNAIVGYVQEAKAEQAMEALAESIVTEAAVIRRGKRQQLPADRLVPGDLVYLEAGDKVPADLRLVEIKNLRIDESALTGESVPVDKQTQPLDADLPLADRANMAFAGTVITSGNGRGLVIAIAEATQTGQISELVEQRTNLSTPLTRKLEKFSWQLLYIILGLAALTFAIGLGQGKSWLAVFQTAVALTVSGIPEELPPLVTIALAIGVSRMARRNAIIRKLPAVETLGSATVICSDKTGTLTENQMTVEQIYAGGQRYHLSGAGYSTEGEILQQEQPVDLAQAPTLRDCLQCGLLCNDSELQEEEGQLTVEGDPTEGALIVVAHKAGLKRPDLEEKLPRRDSIPFESEYQYMATLHDREEQGRIIYVKGSAEAILSKCEARKPARGNDVSQTDKAETADLNISEIEQTVEAFAEQGLRVLAFAQKPVGADFDTLEREQIESGLVFLGLQGMIDPPREEAIRAVDACQEAGIQVKMVTGDHAVTASAIAHMMHLSPHEKTPILSGRDIAQMSDEDLRNRMDDTAVFARVAPEQKLRLIEALQALGHVVAMTGDGVNDAPALKQADIGIAMGQMGTEVAKEASDIILTDDNFASIESAVEEGRTVYLNLKKAIAFILPVNGGESLTILASVLLNTALPILPLQILWINMVSSSSLSIPLAFEPQPDGIMQTPPRRQNQPLLSGHILWRIGLISLFNWAVTFGMFEWITSRTGNEALARTMAVQTLVSAEIFYLLCISRFLPSLWAKLRQQPQPLAYAPAIGIACVVVLQILFSQLPLLNRLFNTVPLSWTQGLLCLGTGLPVILLALVLKWQKPLK</sequence>
<dbReference type="Pfam" id="PF00122">
    <property type="entry name" value="E1-E2_ATPase"/>
    <property type="match status" value="1"/>
</dbReference>
<dbReference type="FunFam" id="3.40.50.1000:FF:000001">
    <property type="entry name" value="Phospholipid-transporting ATPase IC"/>
    <property type="match status" value="1"/>
</dbReference>
<feature type="transmembrane region" description="Helical" evidence="11">
    <location>
        <begin position="67"/>
        <end position="85"/>
    </location>
</feature>
<dbReference type="CDD" id="cd02080">
    <property type="entry name" value="P-type_ATPase_cation"/>
    <property type="match status" value="1"/>
</dbReference>
<dbReference type="InterPro" id="IPR036412">
    <property type="entry name" value="HAD-like_sf"/>
</dbReference>
<dbReference type="GO" id="GO:1990573">
    <property type="term" value="P:potassium ion import across plasma membrane"/>
    <property type="evidence" value="ECO:0007669"/>
    <property type="project" value="TreeGrafter"/>
</dbReference>
<dbReference type="PANTHER" id="PTHR43294:SF20">
    <property type="entry name" value="P-TYPE ATPASE"/>
    <property type="match status" value="1"/>
</dbReference>
<evidence type="ECO:0000313" key="14">
    <source>
        <dbReference type="Proteomes" id="UP000636505"/>
    </source>
</evidence>
<evidence type="ECO:0000256" key="4">
    <source>
        <dbReference type="ARBA" id="ARBA00022692"/>
    </source>
</evidence>
<reference evidence="13" key="1">
    <citation type="submission" date="2020-10" db="EMBL/GenBank/DDBJ databases">
        <authorList>
            <person name="Castelo-Branco R."/>
            <person name="Eusebio N."/>
            <person name="Adriana R."/>
            <person name="Vieira A."/>
            <person name="Brugerolle De Fraissinette N."/>
            <person name="Rezende De Castro R."/>
            <person name="Schneider M.P."/>
            <person name="Vasconcelos V."/>
            <person name="Leao P.N."/>
        </authorList>
    </citation>
    <scope>NUCLEOTIDE SEQUENCE</scope>
    <source>
        <strain evidence="13">LEGE 07310</strain>
    </source>
</reference>
<dbReference type="SMART" id="SM00831">
    <property type="entry name" value="Cation_ATPase_N"/>
    <property type="match status" value="1"/>
</dbReference>
<dbReference type="RefSeq" id="WP_193906870.1">
    <property type="nucleotide sequence ID" value="NZ_JADEXG010000021.1"/>
</dbReference>
<dbReference type="GO" id="GO:0030007">
    <property type="term" value="P:intracellular potassium ion homeostasis"/>
    <property type="evidence" value="ECO:0007669"/>
    <property type="project" value="TreeGrafter"/>
</dbReference>
<accession>A0A8J7A6P2</accession>
<dbReference type="InterPro" id="IPR018303">
    <property type="entry name" value="ATPase_P-typ_P_site"/>
</dbReference>
<feature type="transmembrane region" description="Helical" evidence="11">
    <location>
        <begin position="818"/>
        <end position="839"/>
    </location>
</feature>
<dbReference type="GO" id="GO:0036376">
    <property type="term" value="P:sodium ion export across plasma membrane"/>
    <property type="evidence" value="ECO:0007669"/>
    <property type="project" value="TreeGrafter"/>
</dbReference>
<dbReference type="SFLD" id="SFLDS00003">
    <property type="entry name" value="Haloacid_Dehalogenase"/>
    <property type="match status" value="1"/>
</dbReference>